<dbReference type="PRINTS" id="PR01210">
    <property type="entry name" value="GGTRANSPTASE"/>
</dbReference>
<feature type="compositionally biased region" description="Basic residues" evidence="2">
    <location>
        <begin position="410"/>
        <end position="419"/>
    </location>
</feature>
<dbReference type="GO" id="GO:0103068">
    <property type="term" value="F:leukotriene C4 gamma-glutamyl transferase activity"/>
    <property type="evidence" value="ECO:0007669"/>
    <property type="project" value="UniProtKB-EC"/>
</dbReference>
<feature type="region of interest" description="Disordered" evidence="2">
    <location>
        <begin position="361"/>
        <end position="419"/>
    </location>
</feature>
<accession>L0DVD6</accession>
<dbReference type="PANTHER" id="PTHR43199:SF1">
    <property type="entry name" value="GLUTATHIONE HYDROLASE PROENZYME"/>
    <property type="match status" value="1"/>
</dbReference>
<feature type="compositionally biased region" description="Basic and acidic residues" evidence="2">
    <location>
        <begin position="371"/>
        <end position="384"/>
    </location>
</feature>
<dbReference type="HOGENOM" id="CLU_514750_0_0_6"/>
<keyword evidence="3" id="KW-0808">Transferase</keyword>
<feature type="region of interest" description="Disordered" evidence="2">
    <location>
        <begin position="494"/>
        <end position="529"/>
    </location>
</feature>
<gene>
    <name evidence="3" type="ordered locus">TVNIR_1315</name>
</gene>
<evidence type="ECO:0000313" key="4">
    <source>
        <dbReference type="Proteomes" id="UP000010809"/>
    </source>
</evidence>
<proteinExistence type="inferred from homology"/>
<reference evidence="3" key="1">
    <citation type="submission" date="2015-12" db="EMBL/GenBank/DDBJ databases">
        <authorList>
            <person name="Tikhonova T.V."/>
            <person name="Pavlov A.R."/>
            <person name="Beletsky A.V."/>
            <person name="Mardanov A.V."/>
            <person name="Sorokin D.Y."/>
            <person name="Ravin N.V."/>
            <person name="Popov V.O."/>
        </authorList>
    </citation>
    <scope>NUCLEOTIDE SEQUENCE</scope>
    <source>
        <strain evidence="3">DSM 14787</strain>
    </source>
</reference>
<keyword evidence="3" id="KW-0012">Acyltransferase</keyword>
<dbReference type="STRING" id="1255043.TVNIR_1315"/>
<dbReference type="Pfam" id="PF01019">
    <property type="entry name" value="G_glu_transpept"/>
    <property type="match status" value="1"/>
</dbReference>
<feature type="compositionally biased region" description="Low complexity" evidence="2">
    <location>
        <begin position="503"/>
        <end position="513"/>
    </location>
</feature>
<protein>
    <submittedName>
        <fullName evidence="3">Gamma-glutamyltranspeptidase</fullName>
        <ecNumber evidence="3">2.3.2.2</ecNumber>
    </submittedName>
</protein>
<dbReference type="InterPro" id="IPR029055">
    <property type="entry name" value="Ntn_hydrolases_N"/>
</dbReference>
<dbReference type="EMBL" id="CP003989">
    <property type="protein sequence ID" value="AGA32988.1"/>
    <property type="molecule type" value="Genomic_DNA"/>
</dbReference>
<dbReference type="EC" id="2.3.2.2" evidence="3"/>
<dbReference type="PATRIC" id="fig|1255043.3.peg.1328"/>
<dbReference type="InterPro" id="IPR043138">
    <property type="entry name" value="GGT_lsub"/>
</dbReference>
<dbReference type="eggNOG" id="COG0405">
    <property type="taxonomic scope" value="Bacteria"/>
</dbReference>
<organism evidence="3 4">
    <name type="scientific">Thioalkalivibrio nitratireducens (strain DSM 14787 / UNIQEM 213 / ALEN2)</name>
    <dbReference type="NCBI Taxonomy" id="1255043"/>
    <lineage>
        <taxon>Bacteria</taxon>
        <taxon>Pseudomonadati</taxon>
        <taxon>Pseudomonadota</taxon>
        <taxon>Gammaproteobacteria</taxon>
        <taxon>Chromatiales</taxon>
        <taxon>Ectothiorhodospiraceae</taxon>
        <taxon>Thioalkalivibrio</taxon>
    </lineage>
</organism>
<dbReference type="Gene3D" id="1.10.246.130">
    <property type="match status" value="1"/>
</dbReference>
<name>L0DVD6_THIND</name>
<sequence length="529" mass="56698">MQVNPVGIVAAGHPATADAAAQILEAGGNAFDAVIAGQFAACVAEPVLCSLGGGGFLLARPRAGPVQALDFFVQTPMRKRPVDEIEFLPIVADFGDAQQEFHIGLGSVATPGMVRGLFAAWRRLASLPMSVLVEPAVQLAREGVRVNALQAHAFRIVGAIYRHSEASRALFASPTRAGSLVVEGDRLQQTAFADVLERLACDDGEAWFYTGEFAHQVVDLCRGGGGHLELDDLRGYRAPWREPLALEYRGHRIWTNPPPASGGLLSGFALRLLEASGPAPAAFGSADHLHRLARVMELTDRARLEAQTVDDTALDPAALLDPELLERYLRDIRGRPMAVRGTTHLSVIDAAGNVASLTASNGEGWRSADPGYRDHAEQHARRAGSEPGRVLPLARESAPDLDDGADGRATRRRARGRARLRRLEPDSYRDFAGAGESARLQHAAGRGRRCAAPAPRGGIAKRRGRIRRCAGPCAAARGLAPASGMGWTQPVLRRRARGGSGRGWPRWGRGYAPGRDRASGRMNALQYRS</sequence>
<dbReference type="AlphaFoldDB" id="L0DVD6"/>
<dbReference type="PANTHER" id="PTHR43199">
    <property type="entry name" value="GLUTATHIONE HYDROLASE"/>
    <property type="match status" value="1"/>
</dbReference>
<dbReference type="MEROPS" id="T03.013"/>
<dbReference type="KEGG" id="tni:TVNIR_1315"/>
<evidence type="ECO:0000313" key="3">
    <source>
        <dbReference type="EMBL" id="AGA32988.1"/>
    </source>
</evidence>
<dbReference type="InterPro" id="IPR051792">
    <property type="entry name" value="GGT_bact"/>
</dbReference>
<dbReference type="Proteomes" id="UP000010809">
    <property type="component" value="Chromosome"/>
</dbReference>
<evidence type="ECO:0000256" key="1">
    <source>
        <dbReference type="ARBA" id="ARBA00009381"/>
    </source>
</evidence>
<keyword evidence="4" id="KW-1185">Reference proteome</keyword>
<evidence type="ECO:0000256" key="2">
    <source>
        <dbReference type="SAM" id="MobiDB-lite"/>
    </source>
</evidence>
<dbReference type="SUPFAM" id="SSF56235">
    <property type="entry name" value="N-terminal nucleophile aminohydrolases (Ntn hydrolases)"/>
    <property type="match status" value="1"/>
</dbReference>
<comment type="similarity">
    <text evidence="1">Belongs to the gamma-glutamyltransferase family.</text>
</comment>